<feature type="compositionally biased region" description="Basic residues" evidence="1">
    <location>
        <begin position="128"/>
        <end position="141"/>
    </location>
</feature>
<accession>A0ABR5JEF8</accession>
<reference evidence="2 3" key="1">
    <citation type="submission" date="2015-07" db="EMBL/GenBank/DDBJ databases">
        <authorList>
            <person name="Ju K.-S."/>
            <person name="Doroghazi J.R."/>
            <person name="Metcalf W.W."/>
        </authorList>
    </citation>
    <scope>NUCLEOTIDE SEQUENCE [LARGE SCALE GENOMIC DNA]</scope>
    <source>
        <strain evidence="2 3">NRRL B-3589</strain>
    </source>
</reference>
<gene>
    <name evidence="2" type="ORF">ADK38_01400</name>
</gene>
<name>A0ABR5JEF8_9ACTN</name>
<evidence type="ECO:0000256" key="1">
    <source>
        <dbReference type="SAM" id="MobiDB-lite"/>
    </source>
</evidence>
<keyword evidence="3" id="KW-1185">Reference proteome</keyword>
<protein>
    <submittedName>
        <fullName evidence="2">Uncharacterized protein</fullName>
    </submittedName>
</protein>
<comment type="caution">
    <text evidence="2">The sequence shown here is derived from an EMBL/GenBank/DDBJ whole genome shotgun (WGS) entry which is preliminary data.</text>
</comment>
<dbReference type="Proteomes" id="UP000037020">
    <property type="component" value="Unassembled WGS sequence"/>
</dbReference>
<proteinExistence type="predicted"/>
<evidence type="ECO:0000313" key="3">
    <source>
        <dbReference type="Proteomes" id="UP000037020"/>
    </source>
</evidence>
<dbReference type="EMBL" id="LGUT01000102">
    <property type="protein sequence ID" value="KOG91761.1"/>
    <property type="molecule type" value="Genomic_DNA"/>
</dbReference>
<dbReference type="RefSeq" id="WP_030881991.1">
    <property type="nucleotide sequence ID" value="NZ_JBIRHZ010000005.1"/>
</dbReference>
<sequence>MTIDLRPAAALPDEAGFPDQRQVVQRFGDLAPDGATSTVALSRMFEQSLVGLRFARFDGRVAGGGFGPYRFLFVSRRVERWRAFGEIGEAVRIGTGIRAIGRSSYTYGCALRTGPVRRRTVSGDSGRHRPSRCAPRRRARGRGTVAADA</sequence>
<evidence type="ECO:0000313" key="2">
    <source>
        <dbReference type="EMBL" id="KOG91761.1"/>
    </source>
</evidence>
<feature type="region of interest" description="Disordered" evidence="1">
    <location>
        <begin position="118"/>
        <end position="149"/>
    </location>
</feature>
<organism evidence="2 3">
    <name type="scientific">Streptomyces varsoviensis</name>
    <dbReference type="NCBI Taxonomy" id="67373"/>
    <lineage>
        <taxon>Bacteria</taxon>
        <taxon>Bacillati</taxon>
        <taxon>Actinomycetota</taxon>
        <taxon>Actinomycetes</taxon>
        <taxon>Kitasatosporales</taxon>
        <taxon>Streptomycetaceae</taxon>
        <taxon>Streptomyces</taxon>
    </lineage>
</organism>